<dbReference type="GO" id="GO:0006366">
    <property type="term" value="P:transcription by RNA polymerase II"/>
    <property type="evidence" value="ECO:0007669"/>
    <property type="project" value="TreeGrafter"/>
</dbReference>
<feature type="compositionally biased region" description="Acidic residues" evidence="3">
    <location>
        <begin position="8"/>
        <end position="17"/>
    </location>
</feature>
<dbReference type="Pfam" id="PF01192">
    <property type="entry name" value="RNA_pol_Rpb6"/>
    <property type="match status" value="1"/>
</dbReference>
<keyword evidence="1" id="KW-0240">DNA-directed RNA polymerase</keyword>
<accession>A0A481YZQ7</accession>
<dbReference type="GO" id="GO:0000428">
    <property type="term" value="C:DNA-directed RNA polymerase complex"/>
    <property type="evidence" value="ECO:0007669"/>
    <property type="project" value="UniProtKB-KW"/>
</dbReference>
<proteinExistence type="predicted"/>
<dbReference type="EMBL" id="MK500394">
    <property type="protein sequence ID" value="QBK88649.1"/>
    <property type="molecule type" value="Genomic_DNA"/>
</dbReference>
<gene>
    <name evidence="4" type="ORF">LCMiAC01_03270</name>
</gene>
<sequence length="176" mass="20756">MNTGTEYPFDDDDDNNDTDQTLKRQYPIEKMKYDSTSNDDKLDNDDDDYDDEYIEQNDTETIDKNCFYKYVFDDDDVVYDDFDDDEIKGDDNDIVPSNKRITKPILFKFERVRMLGDRVKQLSLGAKPMLKNVSHLTLKEIAILEIEKNVIPLIIYRKLANGKKEKWYISELKSHA</sequence>
<evidence type="ECO:0000256" key="2">
    <source>
        <dbReference type="ARBA" id="ARBA00023163"/>
    </source>
</evidence>
<evidence type="ECO:0000313" key="4">
    <source>
        <dbReference type="EMBL" id="QBK88649.1"/>
    </source>
</evidence>
<reference evidence="4" key="1">
    <citation type="journal article" date="2019" name="MBio">
        <title>Virus Genomes from Deep Sea Sediments Expand the Ocean Megavirome and Support Independent Origins of Viral Gigantism.</title>
        <authorList>
            <person name="Backstrom D."/>
            <person name="Yutin N."/>
            <person name="Jorgensen S.L."/>
            <person name="Dharamshi J."/>
            <person name="Homa F."/>
            <person name="Zaremba-Niedwiedzka K."/>
            <person name="Spang A."/>
            <person name="Wolf Y.I."/>
            <person name="Koonin E.V."/>
            <person name="Ettema T.J."/>
        </authorList>
    </citation>
    <scope>NUCLEOTIDE SEQUENCE</scope>
</reference>
<protein>
    <submittedName>
        <fullName evidence="4">RNA polymerase subunit 6</fullName>
    </submittedName>
</protein>
<dbReference type="InterPro" id="IPR006110">
    <property type="entry name" value="Pol_omega/Rpo6/RPB6"/>
</dbReference>
<dbReference type="GO" id="GO:0042797">
    <property type="term" value="P:tRNA transcription by RNA polymerase III"/>
    <property type="evidence" value="ECO:0007669"/>
    <property type="project" value="TreeGrafter"/>
</dbReference>
<organism evidence="4">
    <name type="scientific">Mimivirus LCMiAC01</name>
    <dbReference type="NCBI Taxonomy" id="2506608"/>
    <lineage>
        <taxon>Viruses</taxon>
        <taxon>Varidnaviria</taxon>
        <taxon>Bamfordvirae</taxon>
        <taxon>Nucleocytoviricota</taxon>
        <taxon>Megaviricetes</taxon>
        <taxon>Imitervirales</taxon>
        <taxon>Mimiviridae</taxon>
        <taxon>Klosneuvirinae</taxon>
    </lineage>
</organism>
<dbReference type="InterPro" id="IPR036161">
    <property type="entry name" value="RPB6/omega-like_sf"/>
</dbReference>
<evidence type="ECO:0000256" key="3">
    <source>
        <dbReference type="SAM" id="MobiDB-lite"/>
    </source>
</evidence>
<name>A0A481YZQ7_9VIRU</name>
<dbReference type="Gene3D" id="3.90.940.10">
    <property type="match status" value="1"/>
</dbReference>
<dbReference type="PANTHER" id="PTHR47227">
    <property type="entry name" value="DNA-DIRECTED RNA POLYMERASE SUBUNIT K"/>
    <property type="match status" value="1"/>
</dbReference>
<feature type="compositionally biased region" description="Basic and acidic residues" evidence="3">
    <location>
        <begin position="20"/>
        <end position="41"/>
    </location>
</feature>
<feature type="region of interest" description="Disordered" evidence="3">
    <location>
        <begin position="1"/>
        <end position="50"/>
    </location>
</feature>
<dbReference type="GO" id="GO:0006360">
    <property type="term" value="P:transcription by RNA polymerase I"/>
    <property type="evidence" value="ECO:0007669"/>
    <property type="project" value="TreeGrafter"/>
</dbReference>
<dbReference type="SUPFAM" id="SSF63562">
    <property type="entry name" value="RPB6/omega subunit-like"/>
    <property type="match status" value="1"/>
</dbReference>
<dbReference type="PANTHER" id="PTHR47227:SF5">
    <property type="entry name" value="DNA-DIRECTED RNA POLYMERASES I, II, AND III SUBUNIT RPABC2"/>
    <property type="match status" value="1"/>
</dbReference>
<dbReference type="GO" id="GO:0003899">
    <property type="term" value="F:DNA-directed RNA polymerase activity"/>
    <property type="evidence" value="ECO:0007669"/>
    <property type="project" value="InterPro"/>
</dbReference>
<evidence type="ECO:0000256" key="1">
    <source>
        <dbReference type="ARBA" id="ARBA00022478"/>
    </source>
</evidence>
<keyword evidence="2" id="KW-0804">Transcription</keyword>
<dbReference type="GO" id="GO:0003677">
    <property type="term" value="F:DNA binding"/>
    <property type="evidence" value="ECO:0007669"/>
    <property type="project" value="InterPro"/>
</dbReference>